<gene>
    <name evidence="2" type="ORF">ESZ26_08865</name>
    <name evidence="3" type="ORF">ESZ27_06565</name>
</gene>
<accession>A0A5C6QK24</accession>
<sequence length="526" mass="59091">MNKDSLKALTNAHAWVGLVISTILFIIFFAGSISLFRDDINAWELNPHFAVHEQSDKFSFDSLINEVAQEYNINTHGYFILSMPTAEQPLANLYFEEKISEEEHVDQHLILAPNGKVIGKGNGSRWGDFLYELHYDLHIPEVGLYFVGIVTLFFFVALLSGVVIHWRKIISKFFQYRKDGNKDKLLDAHNLIGVMGLPFHIMYAFSGLVFNLLIIYQISYAVVLYGGDQNELFKAAGVVDVHLDETKIVMPVQGIDNLFLTAKASLGEVTIDRVSIDHFGDESASVTFRGADKSQFSTRKEATYHIASGRVLYLTKDNFDNDLRGGLSVISSLHFGDFSGYLIRVLFFILGIGTCYIILTGNLMWIQKKVNLRVEKQNPIGLKVVYAITTGGFIGTIFASAVGFVFARIIPIDFVGRSDVIGYLFFGCLFTAIVVSLNIKAQKQFAATFLRITAVTLSITPILDWFVVSQGIKVMLSFGYYHVIVVEIMLISLALFCWLIASRLFVYKRSEEIIPESHVSIQTQNL</sequence>
<keyword evidence="1" id="KW-0812">Transmembrane</keyword>
<evidence type="ECO:0000313" key="5">
    <source>
        <dbReference type="Proteomes" id="UP000321917"/>
    </source>
</evidence>
<feature type="transmembrane region" description="Helical" evidence="1">
    <location>
        <begin position="384"/>
        <end position="408"/>
    </location>
</feature>
<dbReference type="InterPro" id="IPR005625">
    <property type="entry name" value="PepSY-ass_TM"/>
</dbReference>
<evidence type="ECO:0000313" key="4">
    <source>
        <dbReference type="Proteomes" id="UP000321525"/>
    </source>
</evidence>
<dbReference type="PANTHER" id="PTHR34219">
    <property type="entry name" value="IRON-REGULATED INNER MEMBRANE PROTEIN-RELATED"/>
    <property type="match status" value="1"/>
</dbReference>
<dbReference type="Proteomes" id="UP000321525">
    <property type="component" value="Unassembled WGS sequence"/>
</dbReference>
<keyword evidence="4" id="KW-1185">Reference proteome</keyword>
<dbReference type="PANTHER" id="PTHR34219:SF4">
    <property type="entry name" value="PEPSY DOMAIN-CONTAINING PROTEIN"/>
    <property type="match status" value="1"/>
</dbReference>
<feature type="transmembrane region" description="Helical" evidence="1">
    <location>
        <begin position="188"/>
        <end position="216"/>
    </location>
</feature>
<feature type="transmembrane region" description="Helical" evidence="1">
    <location>
        <begin position="420"/>
        <end position="437"/>
    </location>
</feature>
<feature type="transmembrane region" description="Helical" evidence="1">
    <location>
        <begin position="449"/>
        <end position="468"/>
    </location>
</feature>
<feature type="transmembrane region" description="Helical" evidence="1">
    <location>
        <begin position="341"/>
        <end position="363"/>
    </location>
</feature>
<dbReference type="EMBL" id="VOLR01000010">
    <property type="protein sequence ID" value="TWX60209.1"/>
    <property type="molecule type" value="Genomic_DNA"/>
</dbReference>
<dbReference type="OrthoDB" id="9776609at2"/>
<protein>
    <submittedName>
        <fullName evidence="3">PepSY domain-containing protein</fullName>
    </submittedName>
</protein>
<dbReference type="AlphaFoldDB" id="A0A5C6QK24"/>
<feature type="transmembrane region" description="Helical" evidence="1">
    <location>
        <begin position="12"/>
        <end position="36"/>
    </location>
</feature>
<dbReference type="RefSeq" id="WP_146799385.1">
    <property type="nucleotide sequence ID" value="NZ_VOLP01000011.1"/>
</dbReference>
<dbReference type="Proteomes" id="UP000321917">
    <property type="component" value="Unassembled WGS sequence"/>
</dbReference>
<keyword evidence="1" id="KW-1133">Transmembrane helix</keyword>
<name>A0A5C6QK24_9GAMM</name>
<dbReference type="Pfam" id="PF03929">
    <property type="entry name" value="PepSY_TM"/>
    <property type="match status" value="1"/>
</dbReference>
<feature type="transmembrane region" description="Helical" evidence="1">
    <location>
        <begin position="142"/>
        <end position="167"/>
    </location>
</feature>
<proteinExistence type="predicted"/>
<organism evidence="3 5">
    <name type="scientific">Colwellia hornerae</name>
    <dbReference type="NCBI Taxonomy" id="89402"/>
    <lineage>
        <taxon>Bacteria</taxon>
        <taxon>Pseudomonadati</taxon>
        <taxon>Pseudomonadota</taxon>
        <taxon>Gammaproteobacteria</taxon>
        <taxon>Alteromonadales</taxon>
        <taxon>Colwelliaceae</taxon>
        <taxon>Colwellia</taxon>
    </lineage>
</organism>
<evidence type="ECO:0000313" key="3">
    <source>
        <dbReference type="EMBL" id="TWX68998.1"/>
    </source>
</evidence>
<reference evidence="3 5" key="1">
    <citation type="submission" date="2019-07" db="EMBL/GenBank/DDBJ databases">
        <title>Genomes of sea-ice associated Colwellia species.</title>
        <authorList>
            <person name="Bowman J.P."/>
        </authorList>
    </citation>
    <scope>NUCLEOTIDE SEQUENCE [LARGE SCALE GENOMIC DNA]</scope>
    <source>
        <strain evidence="2 4">ACAM 607</strain>
        <strain evidence="3 5">IC036</strain>
    </source>
</reference>
<evidence type="ECO:0000256" key="1">
    <source>
        <dbReference type="SAM" id="Phobius"/>
    </source>
</evidence>
<evidence type="ECO:0000313" key="2">
    <source>
        <dbReference type="EMBL" id="TWX60209.1"/>
    </source>
</evidence>
<keyword evidence="1" id="KW-0472">Membrane</keyword>
<comment type="caution">
    <text evidence="3">The sequence shown here is derived from an EMBL/GenBank/DDBJ whole genome shotgun (WGS) entry which is preliminary data.</text>
</comment>
<feature type="transmembrane region" description="Helical" evidence="1">
    <location>
        <begin position="480"/>
        <end position="501"/>
    </location>
</feature>
<dbReference type="EMBL" id="VOLQ01000009">
    <property type="protein sequence ID" value="TWX68998.1"/>
    <property type="molecule type" value="Genomic_DNA"/>
</dbReference>